<gene>
    <name evidence="2" type="ORF">JVT61DRAFT_7920</name>
</gene>
<dbReference type="Pfam" id="PF18759">
    <property type="entry name" value="Plavaka"/>
    <property type="match status" value="1"/>
</dbReference>
<dbReference type="AlphaFoldDB" id="A0A8I2YHP5"/>
<organism evidence="2 3">
    <name type="scientific">Boletus reticuloceps</name>
    <dbReference type="NCBI Taxonomy" id="495285"/>
    <lineage>
        <taxon>Eukaryota</taxon>
        <taxon>Fungi</taxon>
        <taxon>Dikarya</taxon>
        <taxon>Basidiomycota</taxon>
        <taxon>Agaricomycotina</taxon>
        <taxon>Agaricomycetes</taxon>
        <taxon>Agaricomycetidae</taxon>
        <taxon>Boletales</taxon>
        <taxon>Boletineae</taxon>
        <taxon>Boletaceae</taxon>
        <taxon>Boletoideae</taxon>
        <taxon>Boletus</taxon>
    </lineage>
</organism>
<evidence type="ECO:0000313" key="3">
    <source>
        <dbReference type="Proteomes" id="UP000683000"/>
    </source>
</evidence>
<comment type="caution">
    <text evidence="2">The sequence shown here is derived from an EMBL/GenBank/DDBJ whole genome shotgun (WGS) entry which is preliminary data.</text>
</comment>
<accession>A0A8I2YHP5</accession>
<protein>
    <recommendedName>
        <fullName evidence="4">C2H2-type domain-containing protein</fullName>
    </recommendedName>
</protein>
<proteinExistence type="predicted"/>
<sequence>MPKHKQTHGRPKTISCPRCGKKICFKTNVLQHMNQPTGICFAASWAISNRSLYQFHPDESFRGHDPSFEAHQSPSLVDQPSPSPPCSESLPPHNYDPSVNAPEDVEMDMPDHFDNESQDQQNFMEAYQGCGEAFLGGSTFMDLFWQDEHAEERRTNLYFPFASCDEWDFASWCLRSGLSMAAIDSLLSLNVVWTCAVRVCCIYEDWLSGDSAWAMQLQDQIPKGGTMFGVVLSSDKTNISVISGNWMVYPLLISLANIDPVIHSKISLHTYFLLALLPITKFTHKQSCICSLLQDRLTHATLNKVLEPLKVAARMGYMMSDPVGNLRYCYTPLVGYIADTPEQTLLACVGPKASLFTTATSKQALSLNGVVEPFWDGWPLSCPSLFLHIETLHHFHRFAWDHDDKWCIEVVTPPELDFVGYRTFNDGISKLKQVTGRDHRTVQRYIVGVIAGAVPPRFLIAIRALLDFRYLAQAPVFSDQSLDKLTEALQVFHDNKDAVVQAGGWKKSSKWEIPKLELLQSVVSNIRHSGPVWQWSADATEHAHIQEIKNPARMGNNQNYYDQIARYLDRSDKCFRFNLATYFETRGTKAATLESDDDFTQGGEDHDDVDDVPSHG</sequence>
<evidence type="ECO:0000256" key="1">
    <source>
        <dbReference type="SAM" id="MobiDB-lite"/>
    </source>
</evidence>
<evidence type="ECO:0000313" key="2">
    <source>
        <dbReference type="EMBL" id="KAG6372134.1"/>
    </source>
</evidence>
<dbReference type="InterPro" id="IPR041078">
    <property type="entry name" value="Plavaka"/>
</dbReference>
<keyword evidence="3" id="KW-1185">Reference proteome</keyword>
<feature type="region of interest" description="Disordered" evidence="1">
    <location>
        <begin position="594"/>
        <end position="616"/>
    </location>
</feature>
<dbReference type="EMBL" id="JAGFBS010000029">
    <property type="protein sequence ID" value="KAG6372134.1"/>
    <property type="molecule type" value="Genomic_DNA"/>
</dbReference>
<dbReference type="Proteomes" id="UP000683000">
    <property type="component" value="Unassembled WGS sequence"/>
</dbReference>
<name>A0A8I2YHP5_9AGAM</name>
<reference evidence="2" key="1">
    <citation type="submission" date="2021-03" db="EMBL/GenBank/DDBJ databases">
        <title>Evolutionary innovations through gain and loss of genes in the ectomycorrhizal Boletales.</title>
        <authorList>
            <person name="Wu G."/>
            <person name="Miyauchi S."/>
            <person name="Morin E."/>
            <person name="Yang Z.-L."/>
            <person name="Xu J."/>
            <person name="Martin F.M."/>
        </authorList>
    </citation>
    <scope>NUCLEOTIDE SEQUENCE</scope>
    <source>
        <strain evidence="2">BR01</strain>
    </source>
</reference>
<feature type="region of interest" description="Disordered" evidence="1">
    <location>
        <begin position="63"/>
        <end position="103"/>
    </location>
</feature>
<evidence type="ECO:0008006" key="4">
    <source>
        <dbReference type="Google" id="ProtNLM"/>
    </source>
</evidence>
<dbReference type="OrthoDB" id="3232986at2759"/>